<dbReference type="Proteomes" id="UP001597502">
    <property type="component" value="Unassembled WGS sequence"/>
</dbReference>
<organism evidence="1 2">
    <name type="scientific">Lentibacillus juripiscarius</name>
    <dbReference type="NCBI Taxonomy" id="257446"/>
    <lineage>
        <taxon>Bacteria</taxon>
        <taxon>Bacillati</taxon>
        <taxon>Bacillota</taxon>
        <taxon>Bacilli</taxon>
        <taxon>Bacillales</taxon>
        <taxon>Bacillaceae</taxon>
        <taxon>Lentibacillus</taxon>
    </lineage>
</organism>
<evidence type="ECO:0000313" key="2">
    <source>
        <dbReference type="Proteomes" id="UP001597502"/>
    </source>
</evidence>
<reference evidence="2" key="1">
    <citation type="journal article" date="2019" name="Int. J. Syst. Evol. Microbiol.">
        <title>The Global Catalogue of Microorganisms (GCM) 10K type strain sequencing project: providing services to taxonomists for standard genome sequencing and annotation.</title>
        <authorList>
            <consortium name="The Broad Institute Genomics Platform"/>
            <consortium name="The Broad Institute Genome Sequencing Center for Infectious Disease"/>
            <person name="Wu L."/>
            <person name="Ma J."/>
        </authorList>
    </citation>
    <scope>NUCLEOTIDE SEQUENCE [LARGE SCALE GENOMIC DNA]</scope>
    <source>
        <strain evidence="2">TISTR 1535</strain>
    </source>
</reference>
<comment type="caution">
    <text evidence="1">The sequence shown here is derived from an EMBL/GenBank/DDBJ whole genome shotgun (WGS) entry which is preliminary data.</text>
</comment>
<gene>
    <name evidence="1" type="ORF">ACFSUO_11630</name>
</gene>
<keyword evidence="2" id="KW-1185">Reference proteome</keyword>
<sequence>MDERYREYRTGQGVPAEGTYTCQSGEKAKLTEQDNFPVCPVSGNETYWKHDDE</sequence>
<proteinExistence type="predicted"/>
<dbReference type="RefSeq" id="WP_382394266.1">
    <property type="nucleotide sequence ID" value="NZ_JBHUNA010000024.1"/>
</dbReference>
<name>A0ABW5V6E2_9BACI</name>
<accession>A0ABW5V6E2</accession>
<dbReference type="EMBL" id="JBHUNA010000024">
    <property type="protein sequence ID" value="MFD2761603.1"/>
    <property type="molecule type" value="Genomic_DNA"/>
</dbReference>
<evidence type="ECO:0000313" key="1">
    <source>
        <dbReference type="EMBL" id="MFD2761603.1"/>
    </source>
</evidence>
<protein>
    <recommendedName>
        <fullName evidence="3">YjzC family protein</fullName>
    </recommendedName>
</protein>
<evidence type="ECO:0008006" key="3">
    <source>
        <dbReference type="Google" id="ProtNLM"/>
    </source>
</evidence>